<dbReference type="GO" id="GO:0006011">
    <property type="term" value="P:UDP-alpha-D-glucose metabolic process"/>
    <property type="evidence" value="ECO:0007669"/>
    <property type="project" value="InterPro"/>
</dbReference>
<dbReference type="GO" id="GO:0035438">
    <property type="term" value="F:cyclic-di-GMP binding"/>
    <property type="evidence" value="ECO:0007669"/>
    <property type="project" value="InterPro"/>
</dbReference>
<dbReference type="InterPro" id="IPR009875">
    <property type="entry name" value="PilZ_domain"/>
</dbReference>
<feature type="transmembrane region" description="Helical" evidence="11">
    <location>
        <begin position="36"/>
        <end position="53"/>
    </location>
</feature>
<dbReference type="InterPro" id="IPR001173">
    <property type="entry name" value="Glyco_trans_2-like"/>
</dbReference>
<dbReference type="Pfam" id="PF00535">
    <property type="entry name" value="Glycos_transf_2"/>
    <property type="match status" value="1"/>
</dbReference>
<feature type="transmembrane region" description="Helical" evidence="11">
    <location>
        <begin position="385"/>
        <end position="403"/>
    </location>
</feature>
<protein>
    <recommendedName>
        <fullName evidence="11">Cellulose synthase catalytic subunit [UDP-forming]</fullName>
        <ecNumber evidence="11">2.4.1.12</ecNumber>
    </recommendedName>
</protein>
<keyword evidence="5 11" id="KW-0808">Transferase</keyword>
<proteinExistence type="predicted"/>
<feature type="transmembrane region" description="Helical" evidence="11">
    <location>
        <begin position="533"/>
        <end position="553"/>
    </location>
</feature>
<dbReference type="SUPFAM" id="SSF141371">
    <property type="entry name" value="PilZ domain-like"/>
    <property type="match status" value="1"/>
</dbReference>
<dbReference type="InterPro" id="IPR050321">
    <property type="entry name" value="Glycosyltr_2/OpgH_subfam"/>
</dbReference>
<dbReference type="EMBL" id="JACIDJ010000004">
    <property type="protein sequence ID" value="MBB3899063.1"/>
    <property type="molecule type" value="Genomic_DNA"/>
</dbReference>
<evidence type="ECO:0000259" key="14">
    <source>
        <dbReference type="Pfam" id="PF07238"/>
    </source>
</evidence>
<evidence type="ECO:0000256" key="12">
    <source>
        <dbReference type="SAM" id="MobiDB-lite"/>
    </source>
</evidence>
<comment type="pathway">
    <text evidence="11">Glycan metabolism; bacterial cellulose biosynthesis.</text>
</comment>
<feature type="transmembrane region" description="Helical" evidence="11">
    <location>
        <begin position="90"/>
        <end position="115"/>
    </location>
</feature>
<dbReference type="Pfam" id="PF07238">
    <property type="entry name" value="PilZ"/>
    <property type="match status" value="1"/>
</dbReference>
<feature type="domain" description="Glycosyltransferase 2-like" evidence="13">
    <location>
        <begin position="140"/>
        <end position="309"/>
    </location>
</feature>
<keyword evidence="3 11" id="KW-0997">Cell inner membrane</keyword>
<dbReference type="Gene3D" id="2.40.10.220">
    <property type="entry name" value="predicted glycosyltransferase like domains"/>
    <property type="match status" value="1"/>
</dbReference>
<comment type="caution">
    <text evidence="15">The sequence shown here is derived from an EMBL/GenBank/DDBJ whole genome shotgun (WGS) entry which is preliminary data.</text>
</comment>
<dbReference type="CDD" id="cd06421">
    <property type="entry name" value="CESA_CelA_like"/>
    <property type="match status" value="1"/>
</dbReference>
<dbReference type="PANTHER" id="PTHR43867">
    <property type="entry name" value="CELLULOSE SYNTHASE CATALYTIC SUBUNIT A [UDP-FORMING]"/>
    <property type="match status" value="1"/>
</dbReference>
<evidence type="ECO:0000256" key="3">
    <source>
        <dbReference type="ARBA" id="ARBA00022519"/>
    </source>
</evidence>
<dbReference type="GO" id="GO:0030244">
    <property type="term" value="P:cellulose biosynthetic process"/>
    <property type="evidence" value="ECO:0007669"/>
    <property type="project" value="UniProtKB-KW"/>
</dbReference>
<gene>
    <name evidence="15" type="ORF">GGQ83_002511</name>
</gene>
<name>A0A840AF07_9PROT</name>
<feature type="transmembrane region" description="Helical" evidence="11">
    <location>
        <begin position="499"/>
        <end position="521"/>
    </location>
</feature>
<dbReference type="SUPFAM" id="SSF53448">
    <property type="entry name" value="Nucleotide-diphospho-sugar transferases"/>
    <property type="match status" value="1"/>
</dbReference>
<dbReference type="InterPro" id="IPR029044">
    <property type="entry name" value="Nucleotide-diphossugar_trans"/>
</dbReference>
<dbReference type="GO" id="GO:0016760">
    <property type="term" value="F:cellulose synthase (UDP-forming) activity"/>
    <property type="evidence" value="ECO:0007669"/>
    <property type="project" value="UniProtKB-EC"/>
</dbReference>
<keyword evidence="11" id="KW-0973">c-di-GMP</keyword>
<evidence type="ECO:0000313" key="16">
    <source>
        <dbReference type="Proteomes" id="UP000553193"/>
    </source>
</evidence>
<dbReference type="Gene3D" id="3.90.550.10">
    <property type="entry name" value="Spore Coat Polysaccharide Biosynthesis Protein SpsA, Chain A"/>
    <property type="match status" value="1"/>
</dbReference>
<evidence type="ECO:0000259" key="13">
    <source>
        <dbReference type="Pfam" id="PF00535"/>
    </source>
</evidence>
<evidence type="ECO:0000256" key="8">
    <source>
        <dbReference type="ARBA" id="ARBA00022989"/>
    </source>
</evidence>
<feature type="domain" description="PilZ" evidence="14">
    <location>
        <begin position="560"/>
        <end position="655"/>
    </location>
</feature>
<keyword evidence="16" id="KW-1185">Reference proteome</keyword>
<dbReference type="Gene3D" id="2.60.120.260">
    <property type="entry name" value="Galactose-binding domain-like"/>
    <property type="match status" value="2"/>
</dbReference>
<dbReference type="GO" id="GO:0005886">
    <property type="term" value="C:plasma membrane"/>
    <property type="evidence" value="ECO:0007669"/>
    <property type="project" value="UniProtKB-SubCell"/>
</dbReference>
<dbReference type="PANTHER" id="PTHR43867:SF2">
    <property type="entry name" value="CELLULOSE SYNTHASE CATALYTIC SUBUNIT A [UDP-FORMING]"/>
    <property type="match status" value="1"/>
</dbReference>
<evidence type="ECO:0000256" key="11">
    <source>
        <dbReference type="RuleBase" id="RU365020"/>
    </source>
</evidence>
<dbReference type="UniPathway" id="UPA00694"/>
<dbReference type="EC" id="2.4.1.12" evidence="11"/>
<dbReference type="InterPro" id="IPR018513">
    <property type="entry name" value="Cell_synthase_bac"/>
</dbReference>
<evidence type="ECO:0000256" key="9">
    <source>
        <dbReference type="ARBA" id="ARBA00023136"/>
    </source>
</evidence>
<dbReference type="InterPro" id="IPR005150">
    <property type="entry name" value="Cellulose_synth"/>
</dbReference>
<evidence type="ECO:0000256" key="7">
    <source>
        <dbReference type="ARBA" id="ARBA00022916"/>
    </source>
</evidence>
<keyword evidence="7 11" id="KW-0135">Cellulose biosynthesis</keyword>
<dbReference type="PRINTS" id="PR01439">
    <property type="entry name" value="CELLSNTHASEA"/>
</dbReference>
<evidence type="ECO:0000256" key="10">
    <source>
        <dbReference type="ARBA" id="ARBA00048682"/>
    </source>
</evidence>
<feature type="transmembrane region" description="Helical" evidence="11">
    <location>
        <begin position="409"/>
        <end position="434"/>
    </location>
</feature>
<dbReference type="RefSeq" id="WP_184384498.1">
    <property type="nucleotide sequence ID" value="NZ_JACIDJ010000004.1"/>
</dbReference>
<accession>A0A840AF07</accession>
<evidence type="ECO:0000256" key="6">
    <source>
        <dbReference type="ARBA" id="ARBA00022692"/>
    </source>
</evidence>
<dbReference type="InterPro" id="IPR003919">
    <property type="entry name" value="Cell_synth_A"/>
</dbReference>
<keyword evidence="2 11" id="KW-1003">Cell membrane</keyword>
<keyword evidence="4 11" id="KW-0328">Glycosyltransferase</keyword>
<keyword evidence="8 11" id="KW-1133">Transmembrane helix</keyword>
<evidence type="ECO:0000256" key="2">
    <source>
        <dbReference type="ARBA" id="ARBA00022475"/>
    </source>
</evidence>
<evidence type="ECO:0000256" key="5">
    <source>
        <dbReference type="ARBA" id="ARBA00022679"/>
    </source>
</evidence>
<dbReference type="Pfam" id="PF03170">
    <property type="entry name" value="BcsB"/>
    <property type="match status" value="1"/>
</dbReference>
<dbReference type="Pfam" id="PF03552">
    <property type="entry name" value="Cellulose_synt"/>
    <property type="match status" value="1"/>
</dbReference>
<dbReference type="NCBIfam" id="TIGR03030">
    <property type="entry name" value="CelA"/>
    <property type="match status" value="1"/>
</dbReference>
<keyword evidence="9 11" id="KW-0472">Membrane</keyword>
<evidence type="ECO:0000313" key="15">
    <source>
        <dbReference type="EMBL" id="MBB3899063.1"/>
    </source>
</evidence>
<feature type="compositionally biased region" description="Pro residues" evidence="12">
    <location>
        <begin position="776"/>
        <end position="790"/>
    </location>
</feature>
<feature type="compositionally biased region" description="Pro residues" evidence="12">
    <location>
        <begin position="800"/>
        <end position="817"/>
    </location>
</feature>
<feature type="region of interest" description="Disordered" evidence="12">
    <location>
        <begin position="800"/>
        <end position="819"/>
    </location>
</feature>
<keyword evidence="6 11" id="KW-0812">Transmembrane</keyword>
<feature type="region of interest" description="Disordered" evidence="12">
    <location>
        <begin position="760"/>
        <end position="790"/>
    </location>
</feature>
<evidence type="ECO:0000256" key="1">
    <source>
        <dbReference type="ARBA" id="ARBA00004429"/>
    </source>
</evidence>
<comment type="catalytic activity">
    <reaction evidence="10 11">
        <text>[(1-&gt;4)-beta-D-glucosyl](n) + UDP-alpha-D-glucose = [(1-&gt;4)-beta-D-glucosyl](n+1) + UDP + H(+)</text>
        <dbReference type="Rhea" id="RHEA:19929"/>
        <dbReference type="Rhea" id="RHEA-COMP:10033"/>
        <dbReference type="Rhea" id="RHEA-COMP:10034"/>
        <dbReference type="ChEBI" id="CHEBI:15378"/>
        <dbReference type="ChEBI" id="CHEBI:18246"/>
        <dbReference type="ChEBI" id="CHEBI:58223"/>
        <dbReference type="ChEBI" id="CHEBI:58885"/>
        <dbReference type="EC" id="2.4.1.12"/>
    </reaction>
</comment>
<feature type="transmembrane region" description="Helical" evidence="11">
    <location>
        <begin position="12"/>
        <end position="30"/>
    </location>
</feature>
<comment type="subcellular location">
    <subcellularLocation>
        <location evidence="1">Cell inner membrane</location>
        <topology evidence="1">Multi-pass membrane protein</topology>
    </subcellularLocation>
</comment>
<dbReference type="Proteomes" id="UP000553193">
    <property type="component" value="Unassembled WGS sequence"/>
</dbReference>
<evidence type="ECO:0000256" key="4">
    <source>
        <dbReference type="ARBA" id="ARBA00022676"/>
    </source>
</evidence>
<feature type="transmembrane region" description="Helical" evidence="11">
    <location>
        <begin position="60"/>
        <end position="78"/>
    </location>
</feature>
<feature type="transmembrane region" description="Helical" evidence="11">
    <location>
        <begin position="1500"/>
        <end position="1519"/>
    </location>
</feature>
<sequence length="1531" mass="165837">MSFPAPPDRKMRLLRGASGALGLLLALVFITLPMGAAAQAWLTVAGIGVFLLLNRNKSRLVSVILVMLSVTITSRYLYWRATETLEFETFLQTIFGSLLFLAEVFAGLLMALSYIQTTYPLDRKPVPLPRDVDSWPMVDVYIPTYNEDLDLVRPTVLAAMNMDYPRDKLNVWILDDGRRPAFRDFAEEVGCGYIIRPDNKGAKAGNLNHAMKHTPGEFIAIFDCDHAPTRAFLQLTLGWLVRDKKLSMVQTPHHFYSPDPFERNLARKRAVPNEGLLFYGLIQPGNDLWNAAFFCGSCAVIRRSALEEVGGVAHETVTEDAHTAFRMQQKGWDTAYIRIPLASGLATERLALHIGQRMRWARGMLQIMRIENTLFARGLTMMQRLCYFIAQFGFMFAIPRIVFLTSPLVFLFLGESVIAASPLAIIAYAGGHIFHAIATTARLNGPHRHSFWSEIYEASLAAQLVPVTILTLLDPRKGKFNVTDKGGTLDEGYLDVQAVLANLILLVLVGIGFVIGLVGYILAESGSLEARAYLLNTIWAGLALVPLSAGVAVGREREQSRLRARVAAHVPGELVLADGTRLPSMTQDLSLSGARLRLDRPLGLADGDRVELLLHSGGEEIPLKATVVRWEGNDAYLQFLVEDLQDESNVVRAFFGRADAWLYWDKWPQDRPLRSLANVVAATADVVFNKYRFGRVRVGHKPVPPEVAKPAVEARASGVLAPRRPQAPGTATVVTAGARVVAGLTGLLLLLGAGGAFAQQPRPAQRAPAPAQAQPAPEPPPPLVAPAPLLAPAPLPEPAPILAPPLGPTLGLPPPPSGARVVTRTLRDLGLTGPMQLRGIQDLQGVLFGLRADEVVTEASLIVSGAASPSLIPSLSQVAVTLNEQAVGAIPIDAARQAFGPLEFPLDPLFFSEINRLNFRFSGRYTNECNDPNSGLLWANVSDLSTMRMRIERLPPQRDLSRLPEPLFDRRVLQGQVTIPVVIPEGAGPSALRAAGIAASWFAVQADYRGATFPVGRALPREGDAIILATGPDAVPGLTMPRMDGPTLAMLPHPDDPFGTLLVLGGRSEAELVPAALALVAARGTLAGEMARVVAPTIPPRQPYDSPRWVRTDQPLMLGSLVERDALQATGFSTGAIRVPLRTSPDILTFRGRGFPVDLSFRAPEGPIIDVSSSRLDVSVSGSYLRSFRLADPEPWIPTRWATDPFWELLGFDTARRSGRAIIPPYLLLGRDELQLRFDMRPMNRGECVDIPAQVRAALEPDSTIDLRRIHRFAQMPNLGFFASAGFPFTRMADLSGTAAVLPERASTVEQGAFLDAIGQLSAITGIAATGLQVVTPPQLASAAARDLLVIGALGRQPALTTLLRDAPVRVEGERLSIALPDAFQEARALVLSAPSRDERSRASAALGTLGEGFGAVLGAESPLQSGRSVVAITGATPAAVAQMVQALRDPVLAPAIQGDTAVLTGGTLQSFRTMAPYHVGEAPWWLLPQIWLGDRPERALLLLLAVGALLGLPVYWILRRREVTRLRSRS</sequence>
<organism evidence="15 16">
    <name type="scientific">Roseococcus suduntuyensis</name>
    <dbReference type="NCBI Taxonomy" id="455361"/>
    <lineage>
        <taxon>Bacteria</taxon>
        <taxon>Pseudomonadati</taxon>
        <taxon>Pseudomonadota</taxon>
        <taxon>Alphaproteobacteria</taxon>
        <taxon>Acetobacterales</taxon>
        <taxon>Roseomonadaceae</taxon>
        <taxon>Roseococcus</taxon>
    </lineage>
</organism>
<reference evidence="15 16" key="1">
    <citation type="submission" date="2020-08" db="EMBL/GenBank/DDBJ databases">
        <title>Genomic Encyclopedia of Type Strains, Phase IV (KMG-IV): sequencing the most valuable type-strain genomes for metagenomic binning, comparative biology and taxonomic classification.</title>
        <authorList>
            <person name="Goeker M."/>
        </authorList>
    </citation>
    <scope>NUCLEOTIDE SEQUENCE [LARGE SCALE GENOMIC DNA]</scope>
    <source>
        <strain evidence="15 16">DSM 19979</strain>
    </source>
</reference>
<comment type="cofactor">
    <cofactor evidence="11">
        <name>Mg(2+)</name>
        <dbReference type="ChEBI" id="CHEBI:18420"/>
    </cofactor>
</comment>
<feature type="compositionally biased region" description="Low complexity" evidence="12">
    <location>
        <begin position="760"/>
        <end position="775"/>
    </location>
</feature>
<comment type="function">
    <text evidence="11">Catalytic subunit of cellulose synthase. It polymerizes uridine 5'-diphosphate glucose to cellulose.</text>
</comment>